<comment type="similarity">
    <text evidence="10">Belongs to the TRAFAC class YlqF/YawG GTPase family. RsgA subfamily.</text>
</comment>
<feature type="domain" description="EngC GTPase" evidence="11">
    <location>
        <begin position="110"/>
        <end position="257"/>
    </location>
</feature>
<evidence type="ECO:0000256" key="5">
    <source>
        <dbReference type="ARBA" id="ARBA00022741"/>
    </source>
</evidence>
<feature type="binding site" evidence="10">
    <location>
        <position position="282"/>
    </location>
    <ligand>
        <name>Zn(2+)</name>
        <dbReference type="ChEBI" id="CHEBI:29105"/>
    </ligand>
</feature>
<dbReference type="GO" id="GO:0005525">
    <property type="term" value="F:GTP binding"/>
    <property type="evidence" value="ECO:0007669"/>
    <property type="project" value="UniProtKB-UniRule"/>
</dbReference>
<comment type="caution">
    <text evidence="13">The sequence shown here is derived from an EMBL/GenBank/DDBJ whole genome shotgun (WGS) entry which is preliminary data.</text>
</comment>
<dbReference type="GO" id="GO:0005737">
    <property type="term" value="C:cytoplasm"/>
    <property type="evidence" value="ECO:0007669"/>
    <property type="project" value="UniProtKB-SubCell"/>
</dbReference>
<evidence type="ECO:0000259" key="11">
    <source>
        <dbReference type="PROSITE" id="PS50936"/>
    </source>
</evidence>
<dbReference type="PANTHER" id="PTHR32120:SF10">
    <property type="entry name" value="SMALL RIBOSOMAL SUBUNIT BIOGENESIS GTPASE RSGA"/>
    <property type="match status" value="1"/>
</dbReference>
<dbReference type="InterPro" id="IPR010914">
    <property type="entry name" value="RsgA_GTPase_dom"/>
</dbReference>
<organism evidence="13 14">
    <name type="scientific">Laceyella tengchongensis</name>
    <dbReference type="NCBI Taxonomy" id="574699"/>
    <lineage>
        <taxon>Bacteria</taxon>
        <taxon>Bacillati</taxon>
        <taxon>Bacillota</taxon>
        <taxon>Bacilli</taxon>
        <taxon>Bacillales</taxon>
        <taxon>Thermoactinomycetaceae</taxon>
        <taxon>Laceyella</taxon>
    </lineage>
</organism>
<dbReference type="Gene3D" id="3.40.50.300">
    <property type="entry name" value="P-loop containing nucleotide triphosphate hydrolases"/>
    <property type="match status" value="1"/>
</dbReference>
<evidence type="ECO:0000256" key="3">
    <source>
        <dbReference type="ARBA" id="ARBA00022723"/>
    </source>
</evidence>
<keyword evidence="5 10" id="KW-0547">Nucleotide-binding</keyword>
<feature type="binding site" evidence="10">
    <location>
        <begin position="149"/>
        <end position="152"/>
    </location>
    <ligand>
        <name>GTP</name>
        <dbReference type="ChEBI" id="CHEBI:37565"/>
    </ligand>
</feature>
<dbReference type="GO" id="GO:0019843">
    <property type="term" value="F:rRNA binding"/>
    <property type="evidence" value="ECO:0007669"/>
    <property type="project" value="UniProtKB-KW"/>
</dbReference>
<proteinExistence type="inferred from homology"/>
<dbReference type="CDD" id="cd01854">
    <property type="entry name" value="YjeQ_EngC"/>
    <property type="match status" value="1"/>
</dbReference>
<evidence type="ECO:0000256" key="2">
    <source>
        <dbReference type="ARBA" id="ARBA00022517"/>
    </source>
</evidence>
<keyword evidence="1 10" id="KW-0963">Cytoplasm</keyword>
<evidence type="ECO:0000256" key="4">
    <source>
        <dbReference type="ARBA" id="ARBA00022730"/>
    </source>
</evidence>
<reference evidence="13" key="1">
    <citation type="submission" date="2017-05" db="EMBL/GenBank/DDBJ databases">
        <authorList>
            <person name="Varghese N."/>
            <person name="Submissions S."/>
        </authorList>
    </citation>
    <scope>NUCLEOTIDE SEQUENCE</scope>
    <source>
        <strain evidence="13">DSM 45262</strain>
    </source>
</reference>
<dbReference type="EMBL" id="FXTU01000001">
    <property type="protein sequence ID" value="SMP03393.1"/>
    <property type="molecule type" value="Genomic_DNA"/>
</dbReference>
<comment type="subunit">
    <text evidence="10">Monomer. Associates with 30S ribosomal subunit, binds 16S rRNA.</text>
</comment>
<dbReference type="Pfam" id="PF03193">
    <property type="entry name" value="RsgA_GTPase"/>
    <property type="match status" value="1"/>
</dbReference>
<feature type="binding site" evidence="10">
    <location>
        <position position="287"/>
    </location>
    <ligand>
        <name>Zn(2+)</name>
        <dbReference type="ChEBI" id="CHEBI:29105"/>
    </ligand>
</feature>
<feature type="binding site" evidence="10">
    <location>
        <position position="295"/>
    </location>
    <ligand>
        <name>Zn(2+)</name>
        <dbReference type="ChEBI" id="CHEBI:29105"/>
    </ligand>
</feature>
<keyword evidence="9 10" id="KW-0342">GTP-binding</keyword>
<dbReference type="NCBIfam" id="TIGR00157">
    <property type="entry name" value="ribosome small subunit-dependent GTPase A"/>
    <property type="match status" value="1"/>
</dbReference>
<keyword evidence="14" id="KW-1185">Reference proteome</keyword>
<keyword evidence="3 10" id="KW-0479">Metal-binding</keyword>
<comment type="cofactor">
    <cofactor evidence="10">
        <name>Zn(2+)</name>
        <dbReference type="ChEBI" id="CHEBI:29105"/>
    </cofactor>
    <text evidence="10">Binds 1 zinc ion per subunit.</text>
</comment>
<evidence type="ECO:0000259" key="12">
    <source>
        <dbReference type="PROSITE" id="PS51721"/>
    </source>
</evidence>
<evidence type="ECO:0000313" key="13">
    <source>
        <dbReference type="EMBL" id="SMP03393.1"/>
    </source>
</evidence>
<keyword evidence="8 10" id="KW-0694">RNA-binding</keyword>
<evidence type="ECO:0000256" key="8">
    <source>
        <dbReference type="ARBA" id="ARBA00022884"/>
    </source>
</evidence>
<keyword evidence="7 10" id="KW-0862">Zinc</keyword>
<dbReference type="GO" id="GO:0046872">
    <property type="term" value="F:metal ion binding"/>
    <property type="evidence" value="ECO:0007669"/>
    <property type="project" value="UniProtKB-KW"/>
</dbReference>
<name>A0AA46AD83_9BACL</name>
<dbReference type="InterPro" id="IPR004881">
    <property type="entry name" value="Ribosome_biogen_GTPase_RsgA"/>
</dbReference>
<feature type="domain" description="CP-type G" evidence="12">
    <location>
        <begin position="103"/>
        <end position="259"/>
    </location>
</feature>
<feature type="binding site" evidence="10">
    <location>
        <position position="289"/>
    </location>
    <ligand>
        <name>Zn(2+)</name>
        <dbReference type="ChEBI" id="CHEBI:29105"/>
    </ligand>
</feature>
<dbReference type="SUPFAM" id="SSF52540">
    <property type="entry name" value="P-loop containing nucleoside triphosphate hydrolases"/>
    <property type="match status" value="1"/>
</dbReference>
<dbReference type="AlphaFoldDB" id="A0AA46AD83"/>
<keyword evidence="6 10" id="KW-0378">Hydrolase</keyword>
<evidence type="ECO:0000256" key="9">
    <source>
        <dbReference type="ARBA" id="ARBA00023134"/>
    </source>
</evidence>
<evidence type="ECO:0000256" key="6">
    <source>
        <dbReference type="ARBA" id="ARBA00022801"/>
    </source>
</evidence>
<evidence type="ECO:0000256" key="10">
    <source>
        <dbReference type="HAMAP-Rule" id="MF_01820"/>
    </source>
</evidence>
<dbReference type="PROSITE" id="PS50936">
    <property type="entry name" value="ENGC_GTPASE"/>
    <property type="match status" value="1"/>
</dbReference>
<dbReference type="InterPro" id="IPR030378">
    <property type="entry name" value="G_CP_dom"/>
</dbReference>
<evidence type="ECO:0000313" key="14">
    <source>
        <dbReference type="Proteomes" id="UP001157946"/>
    </source>
</evidence>
<dbReference type="PROSITE" id="PS51721">
    <property type="entry name" value="G_CP"/>
    <property type="match status" value="1"/>
</dbReference>
<dbReference type="RefSeq" id="WP_284723892.1">
    <property type="nucleotide sequence ID" value="NZ_FXTU01000001.1"/>
</dbReference>
<evidence type="ECO:0000256" key="1">
    <source>
        <dbReference type="ARBA" id="ARBA00022490"/>
    </source>
</evidence>
<comment type="subcellular location">
    <subcellularLocation>
        <location evidence="10">Cytoplasm</location>
    </subcellularLocation>
</comment>
<sequence>MDKWTWGWTPALEEAFDQIEEDGLAVGRVTLQHKRLYRLQTEYGELLAELTGRFRYETTRVEDYPAVGDWVVIRPRVAEGRASIEAVLPRFSRFSRKVAGRTWEEQIVAANVDTVFLVNALNQDFNVRRIERYLTLAWESGAQPVIVLNKADLYPDVTDKVAQVEAVALGVPIHVVSGLTGEGLDELMAYLQPGKTVALLGSSGVGKSTLTNCFLGTEQQEVQAVRAGDDKGKHTTTYRELFLLPQGGCLIDTPGMRGIKLVDQEHGVQETFEEIEQLARSCRFTDCQHHGEPGCAVELALAEGRLAPKRLANYRKLLRELAYYERKENRQLAHAEKEIWKKRSKQAKINARK</sequence>
<dbReference type="Proteomes" id="UP001157946">
    <property type="component" value="Unassembled WGS sequence"/>
</dbReference>
<comment type="function">
    <text evidence="10">One of several proteins that assist in the late maturation steps of the functional core of the 30S ribosomal subunit. Helps release RbfA from mature subunits. May play a role in the assembly of ribosomal proteins into the subunit. Circularly permuted GTPase that catalyzes slow GTP hydrolysis, GTPase activity is stimulated by the 30S ribosomal subunit.</text>
</comment>
<protein>
    <recommendedName>
        <fullName evidence="10">Small ribosomal subunit biogenesis GTPase RsgA</fullName>
        <ecNumber evidence="10">3.6.1.-</ecNumber>
    </recommendedName>
</protein>
<feature type="binding site" evidence="10">
    <location>
        <begin position="201"/>
        <end position="209"/>
    </location>
    <ligand>
        <name>GTP</name>
        <dbReference type="ChEBI" id="CHEBI:37565"/>
    </ligand>
</feature>
<dbReference type="PANTHER" id="PTHR32120">
    <property type="entry name" value="SMALL RIBOSOMAL SUBUNIT BIOGENESIS GTPASE RSGA"/>
    <property type="match status" value="1"/>
</dbReference>
<gene>
    <name evidence="10" type="primary">rsgA</name>
    <name evidence="13" type="ORF">SAMN06265361_101442</name>
</gene>
<dbReference type="EC" id="3.6.1.-" evidence="10"/>
<dbReference type="InterPro" id="IPR027417">
    <property type="entry name" value="P-loop_NTPase"/>
</dbReference>
<keyword evidence="2 10" id="KW-0690">Ribosome biogenesis</keyword>
<dbReference type="Gene3D" id="1.10.40.50">
    <property type="entry name" value="Probable gtpase engc, domain 3"/>
    <property type="match status" value="1"/>
</dbReference>
<dbReference type="GO" id="GO:0042274">
    <property type="term" value="P:ribosomal small subunit biogenesis"/>
    <property type="evidence" value="ECO:0007669"/>
    <property type="project" value="UniProtKB-UniRule"/>
</dbReference>
<keyword evidence="4 10" id="KW-0699">rRNA-binding</keyword>
<dbReference type="GO" id="GO:0003924">
    <property type="term" value="F:GTPase activity"/>
    <property type="evidence" value="ECO:0007669"/>
    <property type="project" value="UniProtKB-UniRule"/>
</dbReference>
<evidence type="ECO:0000256" key="7">
    <source>
        <dbReference type="ARBA" id="ARBA00022833"/>
    </source>
</evidence>
<dbReference type="HAMAP" id="MF_01820">
    <property type="entry name" value="GTPase_RsgA"/>
    <property type="match status" value="1"/>
</dbReference>
<accession>A0AA46AD83</accession>